<dbReference type="SUPFAM" id="SSF69572">
    <property type="entry name" value="Activating enzymes of the ubiquitin-like proteins"/>
    <property type="match status" value="1"/>
</dbReference>
<evidence type="ECO:0000256" key="2">
    <source>
        <dbReference type="ARBA" id="ARBA00005673"/>
    </source>
</evidence>
<dbReference type="Gene3D" id="1.10.10.520">
    <property type="entry name" value="Ubiquitin activating enzymes (Uba3). Chain: B, domain 2"/>
    <property type="match status" value="1"/>
</dbReference>
<dbReference type="InterPro" id="IPR000594">
    <property type="entry name" value="ThiF_NAD_FAD-bd"/>
</dbReference>
<reference evidence="11 12" key="2">
    <citation type="submission" date="2018-11" db="EMBL/GenBank/DDBJ databases">
        <authorList>
            <consortium name="Pathogen Informatics"/>
        </authorList>
    </citation>
    <scope>NUCLEOTIDE SEQUENCE [LARGE SCALE GENOMIC DNA]</scope>
</reference>
<dbReference type="Pfam" id="PF00899">
    <property type="entry name" value="ThiF"/>
    <property type="match status" value="1"/>
</dbReference>
<dbReference type="WBParaSite" id="HDID_0000387401-mRNA-1">
    <property type="protein sequence ID" value="HDID_0000387401-mRNA-1"/>
    <property type="gene ID" value="HDID_0000387401"/>
</dbReference>
<keyword evidence="6" id="KW-0862">Zinc</keyword>
<comment type="pathway">
    <text evidence="1">Protein modification; protein sumoylation.</text>
</comment>
<keyword evidence="3" id="KW-0479">Metal-binding</keyword>
<dbReference type="InterPro" id="IPR045886">
    <property type="entry name" value="ThiF/MoeB/HesA"/>
</dbReference>
<dbReference type="PROSITE" id="PS51257">
    <property type="entry name" value="PROKAR_LIPOPROTEIN"/>
    <property type="match status" value="1"/>
</dbReference>
<reference evidence="13" key="1">
    <citation type="submission" date="2017-02" db="UniProtKB">
        <authorList>
            <consortium name="WormBaseParasite"/>
        </authorList>
    </citation>
    <scope>IDENTIFICATION</scope>
</reference>
<dbReference type="Gene3D" id="3.10.290.20">
    <property type="entry name" value="Ubiquitin-like 2 activating enzyme e1b. Chain: B, domain 3"/>
    <property type="match status" value="1"/>
</dbReference>
<dbReference type="EMBL" id="UYSG01001293">
    <property type="protein sequence ID" value="VDL40195.1"/>
    <property type="molecule type" value="Genomic_DNA"/>
</dbReference>
<dbReference type="GO" id="GO:0005524">
    <property type="term" value="F:ATP binding"/>
    <property type="evidence" value="ECO:0007669"/>
    <property type="project" value="UniProtKB-KW"/>
</dbReference>
<sequence>MAKFGGGYNVLVVGAGGIGCELLKNLAYSGFKKITVVVDVDTIELSNLNRQFLFRKVHVGKSKCEVACESIKQFRSDVELTPCHSSIFSFSFDSEFFHQFDIVFNALDNMAARRHVNRMCVNISKPIIESGTSGYLGQVEPLIYLKANGRTPQSLCFECTPRVNDRRTFATCTIRNTPSEPVHCVVWAKFLFNQLFGESDFESEDISPDASDPESKSEAAFEDQSEGEKDSERSSNDSENSCLWSRVISTMNESSLTFEESLLIRLFNTDIKTLLSMDSLWRNRPDRKEPTPLEESTVKAAESHPCTSDVAYAHIVSSLDGEKKTGLLRDQRKMPLEGWIKLFITSCANLRKKAEIGNVTDYDKRKPLSWDKDLKDEMEFVAAASIIRGILFHVPGAEGLTLFTTKSLAGNIIPAIATTNAIIAGAMVLQARNILDGRIEATRTVYLHRQPAGFGRFLTTCRPGKPNPKCLVCSDGPMQEIRLYCNPEEMKLIQLKDEVLIKRLGMIAPDVQIEGNGSIIISSDGDETKDIELKTLANFKITGDGVHRLCCDDFRQSMTFFLRIFTKQASREESAWSIEGDCDSLKSDEYEKPEPPKSIGSNDPVITGVKRKLDVVEGETINCDEENDEVLIGDGDAPAQKKARIDECAKIDAKPDILDDDDDMSTNSMKLATHALDVMHSLPPTNPLSLANTHIRQACEPIRDQTDSKPTKLPPIYGESVDASWIETHNQIIDQLSTVREELLKYMESSSCQVEGTILSEKPVDNLSEMLKDVQEGINNVYYFVKKMKNIEKASYDIQQASEQLTFITLNEEISRLKTIREVSQNCCTRL</sequence>
<evidence type="ECO:0000313" key="12">
    <source>
        <dbReference type="Proteomes" id="UP000274504"/>
    </source>
</evidence>
<dbReference type="UniPathway" id="UPA00886"/>
<dbReference type="OrthoDB" id="10255449at2759"/>
<evidence type="ECO:0000256" key="4">
    <source>
        <dbReference type="ARBA" id="ARBA00022741"/>
    </source>
</evidence>
<evidence type="ECO:0000256" key="5">
    <source>
        <dbReference type="ARBA" id="ARBA00022786"/>
    </source>
</evidence>
<evidence type="ECO:0000256" key="3">
    <source>
        <dbReference type="ARBA" id="ARBA00022723"/>
    </source>
</evidence>
<dbReference type="STRING" id="6216.A0A0R3SG64"/>
<dbReference type="Gene3D" id="3.50.50.80">
    <property type="entry name" value="Ubiquitin-activating enzyme E1, inactive adenylation domain, subdomain 1"/>
    <property type="match status" value="1"/>
</dbReference>
<keyword evidence="5" id="KW-0833">Ubl conjugation pathway</keyword>
<gene>
    <name evidence="11" type="ORF">HDID_LOCUS3872</name>
</gene>
<dbReference type="GO" id="GO:0031510">
    <property type="term" value="C:SUMO activating enzyme complex"/>
    <property type="evidence" value="ECO:0007669"/>
    <property type="project" value="TreeGrafter"/>
</dbReference>
<evidence type="ECO:0000259" key="10">
    <source>
        <dbReference type="Pfam" id="PF14732"/>
    </source>
</evidence>
<dbReference type="InterPro" id="IPR042449">
    <property type="entry name" value="Ub-E1_IAD_1"/>
</dbReference>
<dbReference type="PANTHER" id="PTHR10953">
    <property type="entry name" value="UBIQUITIN-ACTIVATING ENZYME E1"/>
    <property type="match status" value="1"/>
</dbReference>
<evidence type="ECO:0000313" key="11">
    <source>
        <dbReference type="EMBL" id="VDL40195.1"/>
    </source>
</evidence>
<feature type="region of interest" description="Disordered" evidence="8">
    <location>
        <begin position="202"/>
        <end position="238"/>
    </location>
</feature>
<evidence type="ECO:0000259" key="9">
    <source>
        <dbReference type="Pfam" id="PF00899"/>
    </source>
</evidence>
<evidence type="ECO:0000256" key="6">
    <source>
        <dbReference type="ARBA" id="ARBA00022833"/>
    </source>
</evidence>
<accession>A0A0R3SG64</accession>
<dbReference type="GO" id="GO:0046872">
    <property type="term" value="F:metal ion binding"/>
    <property type="evidence" value="ECO:0007669"/>
    <property type="project" value="UniProtKB-KW"/>
</dbReference>
<dbReference type="InterPro" id="IPR028077">
    <property type="entry name" value="UAE_UbL_dom"/>
</dbReference>
<proteinExistence type="inferred from homology"/>
<keyword evidence="7" id="KW-0067">ATP-binding</keyword>
<name>A0A0R3SG64_HYMDI</name>
<dbReference type="Pfam" id="PF14732">
    <property type="entry name" value="UAE_UbL"/>
    <property type="match status" value="1"/>
</dbReference>
<feature type="domain" description="THIF-type NAD/FAD binding fold" evidence="9">
    <location>
        <begin position="9"/>
        <end position="471"/>
    </location>
</feature>
<organism evidence="13">
    <name type="scientific">Hymenolepis diminuta</name>
    <name type="common">Rat tapeworm</name>
    <dbReference type="NCBI Taxonomy" id="6216"/>
    <lineage>
        <taxon>Eukaryota</taxon>
        <taxon>Metazoa</taxon>
        <taxon>Spiralia</taxon>
        <taxon>Lophotrochozoa</taxon>
        <taxon>Platyhelminthes</taxon>
        <taxon>Cestoda</taxon>
        <taxon>Eucestoda</taxon>
        <taxon>Cyclophyllidea</taxon>
        <taxon>Hymenolepididae</taxon>
        <taxon>Hymenolepis</taxon>
    </lineage>
</organism>
<comment type="similarity">
    <text evidence="2">Belongs to the ubiquitin-activating E1 family.</text>
</comment>
<feature type="domain" description="Ubiquitin/SUMO-activating enzyme ubiquitin-like" evidence="10">
    <location>
        <begin position="483"/>
        <end position="566"/>
    </location>
</feature>
<dbReference type="PANTHER" id="PTHR10953:SF5">
    <property type="entry name" value="SUMO-ACTIVATING ENZYME SUBUNIT 2"/>
    <property type="match status" value="1"/>
</dbReference>
<evidence type="ECO:0000256" key="1">
    <source>
        <dbReference type="ARBA" id="ARBA00004718"/>
    </source>
</evidence>
<dbReference type="Proteomes" id="UP000274504">
    <property type="component" value="Unassembled WGS sequence"/>
</dbReference>
<keyword evidence="4" id="KW-0547">Nucleotide-binding</keyword>
<dbReference type="AlphaFoldDB" id="A0A0R3SG64"/>
<dbReference type="GO" id="GO:0019948">
    <property type="term" value="F:SUMO activating enzyme activity"/>
    <property type="evidence" value="ECO:0007669"/>
    <property type="project" value="TreeGrafter"/>
</dbReference>
<evidence type="ECO:0000313" key="13">
    <source>
        <dbReference type="WBParaSite" id="HDID_0000387401-mRNA-1"/>
    </source>
</evidence>
<evidence type="ECO:0000256" key="7">
    <source>
        <dbReference type="ARBA" id="ARBA00022840"/>
    </source>
</evidence>
<dbReference type="InterPro" id="IPR023318">
    <property type="entry name" value="Ub_act_enz_dom_a_sf"/>
</dbReference>
<dbReference type="GO" id="GO:0016925">
    <property type="term" value="P:protein sumoylation"/>
    <property type="evidence" value="ECO:0007669"/>
    <property type="project" value="UniProtKB-UniPathway"/>
</dbReference>
<dbReference type="FunFam" id="3.50.50.80:FF:000002">
    <property type="entry name" value="SUMO-activating enzyme subunit 2"/>
    <property type="match status" value="1"/>
</dbReference>
<protein>
    <submittedName>
        <fullName evidence="13">SUMO-activating enzyme subunit</fullName>
    </submittedName>
</protein>
<evidence type="ECO:0000256" key="8">
    <source>
        <dbReference type="SAM" id="MobiDB-lite"/>
    </source>
</evidence>
<dbReference type="GO" id="GO:0005737">
    <property type="term" value="C:cytoplasm"/>
    <property type="evidence" value="ECO:0007669"/>
    <property type="project" value="TreeGrafter"/>
</dbReference>
<dbReference type="InterPro" id="IPR035985">
    <property type="entry name" value="Ubiquitin-activating_enz"/>
</dbReference>
<feature type="compositionally biased region" description="Basic and acidic residues" evidence="8">
    <location>
        <begin position="226"/>
        <end position="236"/>
    </location>
</feature>